<protein>
    <recommendedName>
        <fullName evidence="5">Endonuclease/exonuclease/phosphatase domain-containing protein</fullName>
    </recommendedName>
</protein>
<keyword evidence="4" id="KW-1185">Reference proteome</keyword>
<dbReference type="AlphaFoldDB" id="A0A2H9TQM4"/>
<evidence type="ECO:0000313" key="3">
    <source>
        <dbReference type="EMBL" id="PJF20051.1"/>
    </source>
</evidence>
<keyword evidence="1" id="KW-0472">Membrane</keyword>
<reference evidence="3 4" key="1">
    <citation type="submission" date="2016-10" db="EMBL/GenBank/DDBJ databases">
        <title>The genome of Paramicrosporidium saccamoebae is the missing link in understanding Cryptomycota and Microsporidia evolution.</title>
        <authorList>
            <person name="Quandt C.A."/>
            <person name="Beaudet D."/>
            <person name="Corsaro D."/>
            <person name="Michel R."/>
            <person name="Corradi N."/>
            <person name="James T."/>
        </authorList>
    </citation>
    <scope>NUCLEOTIDE SEQUENCE [LARGE SCALE GENOMIC DNA]</scope>
    <source>
        <strain evidence="3 4">KSL3</strain>
    </source>
</reference>
<name>A0A2H9TQM4_9FUNG</name>
<gene>
    <name evidence="3" type="ORF">PSACC_00134</name>
</gene>
<comment type="caution">
    <text evidence="3">The sequence shown here is derived from an EMBL/GenBank/DDBJ whole genome shotgun (WGS) entry which is preliminary data.</text>
</comment>
<dbReference type="EMBL" id="MTSL01000011">
    <property type="protein sequence ID" value="PJF20051.1"/>
    <property type="molecule type" value="Genomic_DNA"/>
</dbReference>
<proteinExistence type="predicted"/>
<evidence type="ECO:0000256" key="1">
    <source>
        <dbReference type="SAM" id="Phobius"/>
    </source>
</evidence>
<organism evidence="3 4">
    <name type="scientific">Paramicrosporidium saccamoebae</name>
    <dbReference type="NCBI Taxonomy" id="1246581"/>
    <lineage>
        <taxon>Eukaryota</taxon>
        <taxon>Fungi</taxon>
        <taxon>Fungi incertae sedis</taxon>
        <taxon>Cryptomycota</taxon>
        <taxon>Cryptomycota incertae sedis</taxon>
        <taxon>Paramicrosporidium</taxon>
    </lineage>
</organism>
<keyword evidence="1" id="KW-1133">Transmembrane helix</keyword>
<dbReference type="InterPro" id="IPR036691">
    <property type="entry name" value="Endo/exonu/phosph_ase_sf"/>
</dbReference>
<evidence type="ECO:0000313" key="4">
    <source>
        <dbReference type="Proteomes" id="UP000240830"/>
    </source>
</evidence>
<feature type="signal peptide" evidence="2">
    <location>
        <begin position="1"/>
        <end position="17"/>
    </location>
</feature>
<sequence length="342" mass="38880">MMQHQLLLVLLLASALSDCPTRGFPPLLPPKYSDGAPSRTTYHKRLQKYFPHVNPRIPRMGRDVVRVVTHNANYQRDLWKTGDNRKRIKADLEVLQASVVVLREVPKPAEAYLSKTGDVESRNEIVKPTGPLWDVLKALEYGDFHFGSCMKASFGTLIASRIPFKHVDFMKLDAIHGITFVSLLFGRHHVGLFDAKIANDIHDLIVRSYIKEKIKLYKLDYYIVAAEMPGKVRLPIIPFRSAFDALGWPHPAFTSWRDMESDHIFVAKNAEVHLLGAYLYLSFASDHLPVLADFCVPGAEPVTHFHRFPKGTLLLGIFAVLFLTLITGFGMYYWIRSKLDPL</sequence>
<keyword evidence="1" id="KW-0812">Transmembrane</keyword>
<feature type="chain" id="PRO_5014160959" description="Endonuclease/exonuclease/phosphatase domain-containing protein" evidence="2">
    <location>
        <begin position="18"/>
        <end position="342"/>
    </location>
</feature>
<feature type="transmembrane region" description="Helical" evidence="1">
    <location>
        <begin position="313"/>
        <end position="335"/>
    </location>
</feature>
<dbReference type="Proteomes" id="UP000240830">
    <property type="component" value="Unassembled WGS sequence"/>
</dbReference>
<accession>A0A2H9TQM4</accession>
<keyword evidence="2" id="KW-0732">Signal</keyword>
<evidence type="ECO:0008006" key="5">
    <source>
        <dbReference type="Google" id="ProtNLM"/>
    </source>
</evidence>
<evidence type="ECO:0000256" key="2">
    <source>
        <dbReference type="SAM" id="SignalP"/>
    </source>
</evidence>
<dbReference type="SUPFAM" id="SSF56219">
    <property type="entry name" value="DNase I-like"/>
    <property type="match status" value="1"/>
</dbReference>